<sequence length="101" mass="11310">MEMKASVRSADTTVADHVTALKAPKPFGGREQAPAAAVYTYSTRPLNHSEIEKRRRDKMNAHIIEIGSLLPSSYNATQRLDKLSVLRLALQYIRHIHGKTI</sequence>
<reference evidence="4" key="1">
    <citation type="submission" date="2016-06" db="UniProtKB">
        <authorList>
            <consortium name="WormBaseParasite"/>
        </authorList>
    </citation>
    <scope>IDENTIFICATION</scope>
</reference>
<accession>A0A183IHL9</accession>
<dbReference type="InterPro" id="IPR036638">
    <property type="entry name" value="HLH_DNA-bd_sf"/>
</dbReference>
<organism evidence="4">
    <name type="scientific">Soboliphyme baturini</name>
    <dbReference type="NCBI Taxonomy" id="241478"/>
    <lineage>
        <taxon>Eukaryota</taxon>
        <taxon>Metazoa</taxon>
        <taxon>Ecdysozoa</taxon>
        <taxon>Nematoda</taxon>
        <taxon>Enoplea</taxon>
        <taxon>Dorylaimia</taxon>
        <taxon>Dioctophymatida</taxon>
        <taxon>Dioctophymatoidea</taxon>
        <taxon>Soboliphymatidae</taxon>
        <taxon>Soboliphyme</taxon>
    </lineage>
</organism>
<evidence type="ECO:0000313" key="3">
    <source>
        <dbReference type="Proteomes" id="UP000270296"/>
    </source>
</evidence>
<dbReference type="Proteomes" id="UP000270296">
    <property type="component" value="Unassembled WGS sequence"/>
</dbReference>
<dbReference type="AlphaFoldDB" id="A0A183IHL9"/>
<evidence type="ECO:0000313" key="2">
    <source>
        <dbReference type="EMBL" id="VDP00061.1"/>
    </source>
</evidence>
<dbReference type="GO" id="GO:0003700">
    <property type="term" value="F:DNA-binding transcription factor activity"/>
    <property type="evidence" value="ECO:0007669"/>
    <property type="project" value="InterPro"/>
</dbReference>
<dbReference type="PROSITE" id="PS50888">
    <property type="entry name" value="BHLH"/>
    <property type="match status" value="1"/>
</dbReference>
<dbReference type="SMART" id="SM00353">
    <property type="entry name" value="HLH"/>
    <property type="match status" value="1"/>
</dbReference>
<dbReference type="SUPFAM" id="SSF47459">
    <property type="entry name" value="HLH, helix-loop-helix DNA-binding domain"/>
    <property type="match status" value="1"/>
</dbReference>
<dbReference type="EMBL" id="UZAM01007577">
    <property type="protein sequence ID" value="VDP00061.1"/>
    <property type="molecule type" value="Genomic_DNA"/>
</dbReference>
<dbReference type="WBParaSite" id="SBAD_0000326001-mRNA-1">
    <property type="protein sequence ID" value="SBAD_0000326001-mRNA-1"/>
    <property type="gene ID" value="SBAD_0000326001"/>
</dbReference>
<name>A0A183IHL9_9BILA</name>
<reference evidence="2 3" key="2">
    <citation type="submission" date="2018-11" db="EMBL/GenBank/DDBJ databases">
        <authorList>
            <consortium name="Pathogen Informatics"/>
        </authorList>
    </citation>
    <scope>NUCLEOTIDE SEQUENCE [LARGE SCALE GENOMIC DNA]</scope>
</reference>
<dbReference type="InterPro" id="IPR011598">
    <property type="entry name" value="bHLH_dom"/>
</dbReference>
<keyword evidence="3" id="KW-1185">Reference proteome</keyword>
<feature type="domain" description="BHLH" evidence="1">
    <location>
        <begin position="43"/>
        <end position="96"/>
    </location>
</feature>
<gene>
    <name evidence="2" type="ORF">SBAD_LOCUS3114</name>
</gene>
<protein>
    <submittedName>
        <fullName evidence="4">BHLH domain-containing protein</fullName>
    </submittedName>
</protein>
<dbReference type="InterPro" id="IPR001067">
    <property type="entry name" value="Nuc_translocat"/>
</dbReference>
<evidence type="ECO:0000259" key="1">
    <source>
        <dbReference type="PROSITE" id="PS50888"/>
    </source>
</evidence>
<dbReference type="GO" id="GO:0005667">
    <property type="term" value="C:transcription regulator complex"/>
    <property type="evidence" value="ECO:0007669"/>
    <property type="project" value="InterPro"/>
</dbReference>
<dbReference type="PRINTS" id="PR00785">
    <property type="entry name" value="NCTRNSLOCATR"/>
</dbReference>
<dbReference type="GO" id="GO:0005634">
    <property type="term" value="C:nucleus"/>
    <property type="evidence" value="ECO:0007669"/>
    <property type="project" value="InterPro"/>
</dbReference>
<dbReference type="Gene3D" id="4.10.280.10">
    <property type="entry name" value="Helix-loop-helix DNA-binding domain"/>
    <property type="match status" value="1"/>
</dbReference>
<dbReference type="InterPro" id="IPR050933">
    <property type="entry name" value="Circadian_TF"/>
</dbReference>
<proteinExistence type="predicted"/>
<evidence type="ECO:0000313" key="4">
    <source>
        <dbReference type="WBParaSite" id="SBAD_0000326001-mRNA-1"/>
    </source>
</evidence>
<dbReference type="Pfam" id="PF00010">
    <property type="entry name" value="HLH"/>
    <property type="match status" value="1"/>
</dbReference>
<dbReference type="GO" id="GO:0005737">
    <property type="term" value="C:cytoplasm"/>
    <property type="evidence" value="ECO:0007669"/>
    <property type="project" value="InterPro"/>
</dbReference>
<dbReference type="GO" id="GO:0045944">
    <property type="term" value="P:positive regulation of transcription by RNA polymerase II"/>
    <property type="evidence" value="ECO:0007669"/>
    <property type="project" value="UniProtKB-ARBA"/>
</dbReference>
<dbReference type="PANTHER" id="PTHR23042">
    <property type="entry name" value="CIRCADIAN PROTEIN CLOCK/ARNT/BMAL/PAS"/>
    <property type="match status" value="1"/>
</dbReference>
<dbReference type="GO" id="GO:0046983">
    <property type="term" value="F:protein dimerization activity"/>
    <property type="evidence" value="ECO:0007669"/>
    <property type="project" value="InterPro"/>
</dbReference>
<dbReference type="OrthoDB" id="7788762at2759"/>